<evidence type="ECO:0000256" key="1">
    <source>
        <dbReference type="ARBA" id="ARBA00010954"/>
    </source>
</evidence>
<gene>
    <name evidence="2" type="ORF">BOLC7T42023H</name>
</gene>
<evidence type="ECO:0000313" key="2">
    <source>
        <dbReference type="EMBL" id="VDD36463.1"/>
    </source>
</evidence>
<protein>
    <submittedName>
        <fullName evidence="2">Uncharacterized protein</fullName>
    </submittedName>
</protein>
<organism evidence="2">
    <name type="scientific">Brassica oleracea</name>
    <name type="common">Wild cabbage</name>
    <dbReference type="NCBI Taxonomy" id="3712"/>
    <lineage>
        <taxon>Eukaryota</taxon>
        <taxon>Viridiplantae</taxon>
        <taxon>Streptophyta</taxon>
        <taxon>Embryophyta</taxon>
        <taxon>Tracheophyta</taxon>
        <taxon>Spermatophyta</taxon>
        <taxon>Magnoliopsida</taxon>
        <taxon>eudicotyledons</taxon>
        <taxon>Gunneridae</taxon>
        <taxon>Pentapetalae</taxon>
        <taxon>rosids</taxon>
        <taxon>malvids</taxon>
        <taxon>Brassicales</taxon>
        <taxon>Brassicaceae</taxon>
        <taxon>Brassiceae</taxon>
        <taxon>Brassica</taxon>
    </lineage>
</organism>
<name>A0A3P6DXE9_BRAOL</name>
<dbReference type="GO" id="GO:0007165">
    <property type="term" value="P:signal transduction"/>
    <property type="evidence" value="ECO:0007669"/>
    <property type="project" value="TreeGrafter"/>
</dbReference>
<reference evidence="2" key="1">
    <citation type="submission" date="2018-11" db="EMBL/GenBank/DDBJ databases">
        <authorList>
            <consortium name="Genoscope - CEA"/>
            <person name="William W."/>
        </authorList>
    </citation>
    <scope>NUCLEOTIDE SEQUENCE</scope>
</reference>
<proteinExistence type="inferred from homology"/>
<dbReference type="PANTHER" id="PTHR12832">
    <property type="entry name" value="TESTIS-SPECIFIC PROTEIN PBS13 T-COMPLEX 11"/>
    <property type="match status" value="1"/>
</dbReference>
<dbReference type="EMBL" id="LR031876">
    <property type="protein sequence ID" value="VDD36463.1"/>
    <property type="molecule type" value="Genomic_DNA"/>
</dbReference>
<accession>A0A3P6DXE9</accession>
<comment type="similarity">
    <text evidence="1">Belongs to the TCP11 family.</text>
</comment>
<dbReference type="PANTHER" id="PTHR12832:SF34">
    <property type="entry name" value="T-COMPLEX PROTEIN 11"/>
    <property type="match status" value="1"/>
</dbReference>
<dbReference type="InterPro" id="IPR008862">
    <property type="entry name" value="Tcp11"/>
</dbReference>
<sequence length="123" mass="14153">MSKFPVRVVLSAFMIFGQPDAMFNSKSDQEAALNDSAKGFVREFKLLIKVIKEGPVKMYVGESKLRTLRSQLDLFDKAWCAFMNSFVLWKVKDARLLGEDKVRAACQLEISMIQKCKITLRRR</sequence>
<dbReference type="AlphaFoldDB" id="A0A3P6DXE9"/>